<dbReference type="EMBL" id="GGFK01015601">
    <property type="protein sequence ID" value="MBW48922.1"/>
    <property type="molecule type" value="Transcribed_RNA"/>
</dbReference>
<evidence type="ECO:0000313" key="1">
    <source>
        <dbReference type="EMBL" id="MBW48922.1"/>
    </source>
</evidence>
<accession>A0A2M4B7E3</accession>
<name>A0A2M4B7E3_9DIPT</name>
<reference evidence="1" key="1">
    <citation type="submission" date="2018-01" db="EMBL/GenBank/DDBJ databases">
        <title>An insight into the sialome of Amazonian anophelines.</title>
        <authorList>
            <person name="Ribeiro J.M."/>
            <person name="Scarpassa V."/>
            <person name="Calvo E."/>
        </authorList>
    </citation>
    <scope>NUCLEOTIDE SEQUENCE</scope>
    <source>
        <tissue evidence="1">Salivary glands</tissue>
    </source>
</reference>
<protein>
    <submittedName>
        <fullName evidence="1">Putative secreted protein</fullName>
    </submittedName>
</protein>
<sequence>MIPLLGGCCASSGCSDWLLPLLPPCSTSAATCVGSAHALASCRPLLLLLLLPPSGSAAHPPAIAGRWAPSLPTGWLPPLTPSRTCSLPHALPDPAPASATGSCYR</sequence>
<organism evidence="1">
    <name type="scientific">Anopheles triannulatus</name>
    <dbReference type="NCBI Taxonomy" id="58253"/>
    <lineage>
        <taxon>Eukaryota</taxon>
        <taxon>Metazoa</taxon>
        <taxon>Ecdysozoa</taxon>
        <taxon>Arthropoda</taxon>
        <taxon>Hexapoda</taxon>
        <taxon>Insecta</taxon>
        <taxon>Pterygota</taxon>
        <taxon>Neoptera</taxon>
        <taxon>Endopterygota</taxon>
        <taxon>Diptera</taxon>
        <taxon>Nematocera</taxon>
        <taxon>Culicoidea</taxon>
        <taxon>Culicidae</taxon>
        <taxon>Anophelinae</taxon>
        <taxon>Anopheles</taxon>
    </lineage>
</organism>
<proteinExistence type="predicted"/>
<dbReference type="AlphaFoldDB" id="A0A2M4B7E3"/>